<gene>
    <name evidence="1" type="ORF">ALP05_00682</name>
</gene>
<dbReference type="AlphaFoldDB" id="A0A3M6F734"/>
<protein>
    <submittedName>
        <fullName evidence="1">Uncharacterized protein</fullName>
    </submittedName>
</protein>
<evidence type="ECO:0000313" key="1">
    <source>
        <dbReference type="EMBL" id="RMV76445.1"/>
    </source>
</evidence>
<dbReference type="EMBL" id="RBUY01000070">
    <property type="protein sequence ID" value="RMV76445.1"/>
    <property type="molecule type" value="Genomic_DNA"/>
</dbReference>
<name>A0A3M6F734_9PSED</name>
<dbReference type="Proteomes" id="UP000269872">
    <property type="component" value="Unassembled WGS sequence"/>
</dbReference>
<sequence length="157" mass="17855">MSNGLIDLEDEMYRLYVKFYPNGKPARIGFDALPSCTVSLISRYPDEAAHVIASSVYRLTRRVFFSPFTVERHTPRSFIRLRTARTQVYCYDSQPDLALAIRHVISTPAEPEIIQEIACMAFKNFNQPSLNLDLDSLRESSESLAIAVHKLTRANPC</sequence>
<comment type="caution">
    <text evidence="1">The sequence shown here is derived from an EMBL/GenBank/DDBJ whole genome shotgun (WGS) entry which is preliminary data.</text>
</comment>
<proteinExistence type="predicted"/>
<organism evidence="1 2">
    <name type="scientific">Pseudomonas caricapapayae</name>
    <dbReference type="NCBI Taxonomy" id="46678"/>
    <lineage>
        <taxon>Bacteria</taxon>
        <taxon>Pseudomonadati</taxon>
        <taxon>Pseudomonadota</taxon>
        <taxon>Gammaproteobacteria</taxon>
        <taxon>Pseudomonadales</taxon>
        <taxon>Pseudomonadaceae</taxon>
        <taxon>Pseudomonas</taxon>
    </lineage>
</organism>
<accession>A0A3M6F734</accession>
<reference evidence="1 2" key="1">
    <citation type="submission" date="2018-08" db="EMBL/GenBank/DDBJ databases">
        <title>Recombination of ecologically and evolutionarily significant loci maintains genetic cohesion in the Pseudomonas syringae species complex.</title>
        <authorList>
            <person name="Dillon M."/>
            <person name="Thakur S."/>
            <person name="Almeida R.N.D."/>
            <person name="Weir B.S."/>
            <person name="Guttman D.S."/>
        </authorList>
    </citation>
    <scope>NUCLEOTIDE SEQUENCE [LARGE SCALE GENOMIC DNA]</scope>
    <source>
        <strain evidence="1 2">ICMP 7496</strain>
    </source>
</reference>
<evidence type="ECO:0000313" key="2">
    <source>
        <dbReference type="Proteomes" id="UP000269872"/>
    </source>
</evidence>
<dbReference type="RefSeq" id="WP_122340040.1">
    <property type="nucleotide sequence ID" value="NZ_RBUY01000070.1"/>
</dbReference>